<proteinExistence type="predicted"/>
<dbReference type="InterPro" id="IPR000210">
    <property type="entry name" value="BTB/POZ_dom"/>
</dbReference>
<protein>
    <submittedName>
        <fullName evidence="2">BTB/POZ fold</fullName>
    </submittedName>
</protein>
<name>A0A0G4PAL1_PENC3</name>
<dbReference type="EMBL" id="HG793142">
    <property type="protein sequence ID" value="CRL23346.1"/>
    <property type="molecule type" value="Genomic_DNA"/>
</dbReference>
<dbReference type="PANTHER" id="PTHR47843">
    <property type="entry name" value="BTB DOMAIN-CONTAINING PROTEIN-RELATED"/>
    <property type="match status" value="1"/>
</dbReference>
<dbReference type="AlphaFoldDB" id="A0A0G4PAL1"/>
<evidence type="ECO:0000313" key="2">
    <source>
        <dbReference type="EMBL" id="CRL23346.1"/>
    </source>
</evidence>
<reference evidence="2 3" key="1">
    <citation type="journal article" date="2014" name="Nat. Commun.">
        <title>Multiple recent horizontal transfers of a large genomic region in cheese making fungi.</title>
        <authorList>
            <person name="Cheeseman K."/>
            <person name="Ropars J."/>
            <person name="Renault P."/>
            <person name="Dupont J."/>
            <person name="Gouzy J."/>
            <person name="Branca A."/>
            <person name="Abraham A.L."/>
            <person name="Ceppi M."/>
            <person name="Conseiller E."/>
            <person name="Debuchy R."/>
            <person name="Malagnac F."/>
            <person name="Goarin A."/>
            <person name="Silar P."/>
            <person name="Lacoste S."/>
            <person name="Sallet E."/>
            <person name="Bensimon A."/>
            <person name="Giraud T."/>
            <person name="Brygoo Y."/>
        </authorList>
    </citation>
    <scope>NUCLEOTIDE SEQUENCE [LARGE SCALE GENOMIC DNA]</scope>
    <source>
        <strain evidence="3">FM 013</strain>
    </source>
</reference>
<gene>
    <name evidence="2" type="ORF">PCAMFM013_S009g000286</name>
</gene>
<dbReference type="STRING" id="1429867.A0A0G4PAL1"/>
<accession>A0A0G4PAL1</accession>
<sequence length="269" mass="30600">MESDFRRYISSPLFTFIVGDEKKEITVHSAAFSGLSQSLNVLINGDMVEAKTSRVDWPDIDVDTFARLCEFAYCRNYTPPSFCSIDGKPPLSNAKQHEYQTRPPKHNHREIPCKAGSIWTKQLNHAFTESLVVPSLQSADSDPTFTPPQNTGPCEDFTPVFLEQAQLYVIADIYGIERLRRRVLFKLYQTLRTFKLYDTGVSSIIGFVRFIYLNTPPNYNGKLDALRNLATSYIVSVLGQIGGNECFQELLEEGSPFVSDFWNIIWRVS</sequence>
<dbReference type="SUPFAM" id="SSF54695">
    <property type="entry name" value="POZ domain"/>
    <property type="match status" value="1"/>
</dbReference>
<organism evidence="2 3">
    <name type="scientific">Penicillium camemberti (strain FM 013)</name>
    <dbReference type="NCBI Taxonomy" id="1429867"/>
    <lineage>
        <taxon>Eukaryota</taxon>
        <taxon>Fungi</taxon>
        <taxon>Dikarya</taxon>
        <taxon>Ascomycota</taxon>
        <taxon>Pezizomycotina</taxon>
        <taxon>Eurotiomycetes</taxon>
        <taxon>Eurotiomycetidae</taxon>
        <taxon>Eurotiales</taxon>
        <taxon>Aspergillaceae</taxon>
        <taxon>Penicillium</taxon>
    </lineage>
</organism>
<dbReference type="Gene3D" id="3.30.710.10">
    <property type="entry name" value="Potassium Channel Kv1.1, Chain A"/>
    <property type="match status" value="1"/>
</dbReference>
<evidence type="ECO:0000259" key="1">
    <source>
        <dbReference type="Pfam" id="PF00651"/>
    </source>
</evidence>
<dbReference type="Proteomes" id="UP000053732">
    <property type="component" value="Unassembled WGS sequence"/>
</dbReference>
<dbReference type="InterPro" id="IPR011333">
    <property type="entry name" value="SKP1/BTB/POZ_sf"/>
</dbReference>
<dbReference type="Pfam" id="PF00651">
    <property type="entry name" value="BTB"/>
    <property type="match status" value="1"/>
</dbReference>
<keyword evidence="3" id="KW-1185">Reference proteome</keyword>
<feature type="domain" description="BTB" evidence="1">
    <location>
        <begin position="15"/>
        <end position="76"/>
    </location>
</feature>
<evidence type="ECO:0000313" key="3">
    <source>
        <dbReference type="Proteomes" id="UP000053732"/>
    </source>
</evidence>